<evidence type="ECO:0000313" key="2">
    <source>
        <dbReference type="Proteomes" id="UP001160334"/>
    </source>
</evidence>
<dbReference type="EMBL" id="JARXVC010000011">
    <property type="protein sequence ID" value="MDH6282783.1"/>
    <property type="molecule type" value="Genomic_DNA"/>
</dbReference>
<keyword evidence="2" id="KW-1185">Reference proteome</keyword>
<dbReference type="RefSeq" id="WP_280762081.1">
    <property type="nucleotide sequence ID" value="NZ_JARXVC010000011.1"/>
</dbReference>
<dbReference type="Proteomes" id="UP001160334">
    <property type="component" value="Unassembled WGS sequence"/>
</dbReference>
<proteinExistence type="predicted"/>
<accession>A0ABT6MEN4</accession>
<dbReference type="PROSITE" id="PS51257">
    <property type="entry name" value="PROKAR_LIPOPROTEIN"/>
    <property type="match status" value="1"/>
</dbReference>
<name>A0ABT6MEN4_9NOCA</name>
<gene>
    <name evidence="1" type="ORF">M2280_004020</name>
</gene>
<evidence type="ECO:0000313" key="1">
    <source>
        <dbReference type="EMBL" id="MDH6282783.1"/>
    </source>
</evidence>
<sequence length="68" mass="7471">MASREHAPAHCPNGHRLGPDQVVVGWMACGCTHNGGHRTYECRTCGTILYVPGHVGVIDFGDRWQNKL</sequence>
<comment type="caution">
    <text evidence="1">The sequence shown here is derived from an EMBL/GenBank/DDBJ whole genome shotgun (WGS) entry which is preliminary data.</text>
</comment>
<organism evidence="1 2">
    <name type="scientific">Prescottella agglutinans</name>
    <dbReference type="NCBI Taxonomy" id="1644129"/>
    <lineage>
        <taxon>Bacteria</taxon>
        <taxon>Bacillati</taxon>
        <taxon>Actinomycetota</taxon>
        <taxon>Actinomycetes</taxon>
        <taxon>Mycobacteriales</taxon>
        <taxon>Nocardiaceae</taxon>
        <taxon>Prescottella</taxon>
    </lineage>
</organism>
<reference evidence="1 2" key="1">
    <citation type="submission" date="2023-04" db="EMBL/GenBank/DDBJ databases">
        <title>Forest soil microbial communities from Buena Vista Peninsula, Colon Province, Panama.</title>
        <authorList>
            <person name="Bouskill N."/>
        </authorList>
    </citation>
    <scope>NUCLEOTIDE SEQUENCE [LARGE SCALE GENOMIC DNA]</scope>
    <source>
        <strain evidence="1 2">CFH S0262</strain>
    </source>
</reference>
<protein>
    <submittedName>
        <fullName evidence="1">Uncharacterized protein</fullName>
    </submittedName>
</protein>